<dbReference type="EnsemblPlants" id="EMT04506">
    <property type="protein sequence ID" value="EMT04506"/>
    <property type="gene ID" value="F775_00670"/>
</dbReference>
<sequence length="97" mass="10774">MAARAGRVDHVADAFSTDLRAMEKAMDLAAELGVVRLMIETDTLLVVQALNRRAPDCSKEAHVIEDVKVQASLWFSSCVFVHWKKLKGQQIGVFTKC</sequence>
<dbReference type="GO" id="GO:0003676">
    <property type="term" value="F:nucleic acid binding"/>
    <property type="evidence" value="ECO:0007669"/>
    <property type="project" value="InterPro"/>
</dbReference>
<proteinExistence type="predicted"/>
<protein>
    <submittedName>
        <fullName evidence="1">Uncharacterized protein</fullName>
    </submittedName>
</protein>
<accession>M8AJ54</accession>
<dbReference type="GO" id="GO:0004523">
    <property type="term" value="F:RNA-DNA hybrid ribonuclease activity"/>
    <property type="evidence" value="ECO:0007669"/>
    <property type="project" value="InterPro"/>
</dbReference>
<reference evidence="1" key="1">
    <citation type="submission" date="2015-06" db="UniProtKB">
        <authorList>
            <consortium name="EnsemblPlants"/>
        </authorList>
    </citation>
    <scope>IDENTIFICATION</scope>
</reference>
<dbReference type="Pfam" id="PF13456">
    <property type="entry name" value="RVT_3"/>
    <property type="match status" value="1"/>
</dbReference>
<name>M8AJ54_AEGTA</name>
<dbReference type="AlphaFoldDB" id="M8AJ54"/>
<evidence type="ECO:0000313" key="1">
    <source>
        <dbReference type="EnsemblPlants" id="EMT04506"/>
    </source>
</evidence>
<organism evidence="1">
    <name type="scientific">Aegilops tauschii</name>
    <name type="common">Tausch's goatgrass</name>
    <name type="synonym">Aegilops squarrosa</name>
    <dbReference type="NCBI Taxonomy" id="37682"/>
    <lineage>
        <taxon>Eukaryota</taxon>
        <taxon>Viridiplantae</taxon>
        <taxon>Streptophyta</taxon>
        <taxon>Embryophyta</taxon>
        <taxon>Tracheophyta</taxon>
        <taxon>Spermatophyta</taxon>
        <taxon>Magnoliopsida</taxon>
        <taxon>Liliopsida</taxon>
        <taxon>Poales</taxon>
        <taxon>Poaceae</taxon>
        <taxon>BOP clade</taxon>
        <taxon>Pooideae</taxon>
        <taxon>Triticodae</taxon>
        <taxon>Triticeae</taxon>
        <taxon>Triticinae</taxon>
        <taxon>Aegilops</taxon>
    </lineage>
</organism>
<dbReference type="InterPro" id="IPR002156">
    <property type="entry name" value="RNaseH_domain"/>
</dbReference>